<dbReference type="Pfam" id="PF01381">
    <property type="entry name" value="HTH_3"/>
    <property type="match status" value="1"/>
</dbReference>
<gene>
    <name evidence="2" type="ORF">US52_C0047G0003</name>
</gene>
<evidence type="ECO:0000259" key="1">
    <source>
        <dbReference type="PROSITE" id="PS50943"/>
    </source>
</evidence>
<proteinExistence type="predicted"/>
<keyword evidence="2" id="KW-0238">DNA-binding</keyword>
<dbReference type="SUPFAM" id="SSF47413">
    <property type="entry name" value="lambda repressor-like DNA-binding domains"/>
    <property type="match status" value="1"/>
</dbReference>
<dbReference type="PROSITE" id="PS50943">
    <property type="entry name" value="HTH_CROC1"/>
    <property type="match status" value="1"/>
</dbReference>
<name>A0A0G0GUV6_9BACT</name>
<evidence type="ECO:0000313" key="2">
    <source>
        <dbReference type="EMBL" id="KKQ34788.1"/>
    </source>
</evidence>
<comment type="caution">
    <text evidence="2">The sequence shown here is derived from an EMBL/GenBank/DDBJ whole genome shotgun (WGS) entry which is preliminary data.</text>
</comment>
<feature type="domain" description="HTH cro/C1-type" evidence="1">
    <location>
        <begin position="11"/>
        <end position="65"/>
    </location>
</feature>
<organism evidence="2 3">
    <name type="scientific">candidate division WS6 bacterium GW2011_GWA2_37_6</name>
    <dbReference type="NCBI Taxonomy" id="1619087"/>
    <lineage>
        <taxon>Bacteria</taxon>
        <taxon>Candidatus Dojkabacteria</taxon>
    </lineage>
</organism>
<dbReference type="SMART" id="SM00530">
    <property type="entry name" value="HTH_XRE"/>
    <property type="match status" value="1"/>
</dbReference>
<dbReference type="EMBL" id="LBTH01000047">
    <property type="protein sequence ID" value="KKQ34788.1"/>
    <property type="molecule type" value="Genomic_DNA"/>
</dbReference>
<evidence type="ECO:0000313" key="3">
    <source>
        <dbReference type="Proteomes" id="UP000034852"/>
    </source>
</evidence>
<dbReference type="Gene3D" id="1.10.260.40">
    <property type="entry name" value="lambda repressor-like DNA-binding domains"/>
    <property type="match status" value="1"/>
</dbReference>
<protein>
    <submittedName>
        <fullName evidence="2">Xre family DNA-binding protein</fullName>
    </submittedName>
</protein>
<reference evidence="2 3" key="1">
    <citation type="journal article" date="2015" name="Nature">
        <title>rRNA introns, odd ribosomes, and small enigmatic genomes across a large radiation of phyla.</title>
        <authorList>
            <person name="Brown C.T."/>
            <person name="Hug L.A."/>
            <person name="Thomas B.C."/>
            <person name="Sharon I."/>
            <person name="Castelle C.J."/>
            <person name="Singh A."/>
            <person name="Wilkins M.J."/>
            <person name="Williams K.H."/>
            <person name="Banfield J.F."/>
        </authorList>
    </citation>
    <scope>NUCLEOTIDE SEQUENCE [LARGE SCALE GENOMIC DNA]</scope>
</reference>
<accession>A0A0G0GUV6</accession>
<dbReference type="CDD" id="cd00093">
    <property type="entry name" value="HTH_XRE"/>
    <property type="match status" value="1"/>
</dbReference>
<dbReference type="Proteomes" id="UP000034852">
    <property type="component" value="Unassembled WGS sequence"/>
</dbReference>
<dbReference type="InterPro" id="IPR001387">
    <property type="entry name" value="Cro/C1-type_HTH"/>
</dbReference>
<dbReference type="InterPro" id="IPR010982">
    <property type="entry name" value="Lambda_DNA-bd_dom_sf"/>
</dbReference>
<dbReference type="GO" id="GO:0003677">
    <property type="term" value="F:DNA binding"/>
    <property type="evidence" value="ECO:0007669"/>
    <property type="project" value="UniProtKB-KW"/>
</dbReference>
<sequence length="251" mass="28700">MIDPKILGKRIKFFRERAHLSQLELETSINASAGMISRIEKGRVNPTKETMQKIAAELKLTQKEKSSLFDLVSLFPTKEEITSAISEVNAYLERPGFLGYLVDDWWVLHAASNSLIAMLNLDPATMRKAIGKNLLEVYFDPSFGVIQNMDPDRLVNNFAIETARAKAELNPEYYGDYFETIVQKLISFPYTKEILKRVNEVEDNVEVVSAGLRVSHLIIKGQKITLNHAREKLKKNPRFELIELFNPQPYV</sequence>
<dbReference type="AlphaFoldDB" id="A0A0G0GUV6"/>